<evidence type="ECO:0000313" key="1">
    <source>
        <dbReference type="EMBL" id="MCI87744.1"/>
    </source>
</evidence>
<proteinExistence type="predicted"/>
<name>A0A392VH70_9FABA</name>
<reference evidence="1 2" key="1">
    <citation type="journal article" date="2018" name="Front. Plant Sci.">
        <title>Red Clover (Trifolium pratense) and Zigzag Clover (T. medium) - A Picture of Genomic Similarities and Differences.</title>
        <authorList>
            <person name="Dluhosova J."/>
            <person name="Istvanek J."/>
            <person name="Nedelnik J."/>
            <person name="Repkova J."/>
        </authorList>
    </citation>
    <scope>NUCLEOTIDE SEQUENCE [LARGE SCALE GENOMIC DNA]</scope>
    <source>
        <strain evidence="2">cv. 10/8</strain>
        <tissue evidence="1">Leaf</tissue>
    </source>
</reference>
<dbReference type="EMBL" id="LXQA011174378">
    <property type="protein sequence ID" value="MCI87744.1"/>
    <property type="molecule type" value="Genomic_DNA"/>
</dbReference>
<organism evidence="1 2">
    <name type="scientific">Trifolium medium</name>
    <dbReference type="NCBI Taxonomy" id="97028"/>
    <lineage>
        <taxon>Eukaryota</taxon>
        <taxon>Viridiplantae</taxon>
        <taxon>Streptophyta</taxon>
        <taxon>Embryophyta</taxon>
        <taxon>Tracheophyta</taxon>
        <taxon>Spermatophyta</taxon>
        <taxon>Magnoliopsida</taxon>
        <taxon>eudicotyledons</taxon>
        <taxon>Gunneridae</taxon>
        <taxon>Pentapetalae</taxon>
        <taxon>rosids</taxon>
        <taxon>fabids</taxon>
        <taxon>Fabales</taxon>
        <taxon>Fabaceae</taxon>
        <taxon>Papilionoideae</taxon>
        <taxon>50 kb inversion clade</taxon>
        <taxon>NPAAA clade</taxon>
        <taxon>Hologalegina</taxon>
        <taxon>IRL clade</taxon>
        <taxon>Trifolieae</taxon>
        <taxon>Trifolium</taxon>
    </lineage>
</organism>
<comment type="caution">
    <text evidence="1">The sequence shown here is derived from an EMBL/GenBank/DDBJ whole genome shotgun (WGS) entry which is preliminary data.</text>
</comment>
<dbReference type="Proteomes" id="UP000265520">
    <property type="component" value="Unassembled WGS sequence"/>
</dbReference>
<sequence length="46" mass="5010">MLTVNENDMYNIATTTAADSTFESADGDSSYLTMDEQHGLKAVSYT</sequence>
<accession>A0A392VH70</accession>
<keyword evidence="2" id="KW-1185">Reference proteome</keyword>
<protein>
    <submittedName>
        <fullName evidence="1">Uncharacterized protein</fullName>
    </submittedName>
</protein>
<evidence type="ECO:0000313" key="2">
    <source>
        <dbReference type="Proteomes" id="UP000265520"/>
    </source>
</evidence>
<dbReference type="AlphaFoldDB" id="A0A392VH70"/>
<feature type="non-terminal residue" evidence="1">
    <location>
        <position position="46"/>
    </location>
</feature>